<dbReference type="Proteomes" id="UP001153069">
    <property type="component" value="Unassembled WGS sequence"/>
</dbReference>
<gene>
    <name evidence="1" type="ORF">SEMRO_2545_G330790.1</name>
</gene>
<evidence type="ECO:0000313" key="1">
    <source>
        <dbReference type="EMBL" id="CAB9529564.1"/>
    </source>
</evidence>
<protein>
    <submittedName>
        <fullName evidence="1">Uncharacterized protein</fullName>
    </submittedName>
</protein>
<comment type="caution">
    <text evidence="1">The sequence shown here is derived from an EMBL/GenBank/DDBJ whole genome shotgun (WGS) entry which is preliminary data.</text>
</comment>
<evidence type="ECO:0000313" key="2">
    <source>
        <dbReference type="Proteomes" id="UP001153069"/>
    </source>
</evidence>
<dbReference type="EMBL" id="CAICTM010002543">
    <property type="protein sequence ID" value="CAB9529564.1"/>
    <property type="molecule type" value="Genomic_DNA"/>
</dbReference>
<reference evidence="1" key="1">
    <citation type="submission" date="2020-06" db="EMBL/GenBank/DDBJ databases">
        <authorList>
            <consortium name="Plant Systems Biology data submission"/>
        </authorList>
    </citation>
    <scope>NUCLEOTIDE SEQUENCE</scope>
    <source>
        <strain evidence="1">D6</strain>
    </source>
</reference>
<proteinExistence type="predicted"/>
<sequence length="171" mass="19102">MSRPKPKYIPFTNEEMICSIFVGTKKDEPAIGTIVNNTKILSEDSQLKLQDSIDEALYGADKDATFCDTLGSNIVWPKEAFWDFVLFLDNHGDVKRITCVSNSCIVLLTESNFTIALLISGNNFDISPPKEKTKIRDSIDSFEVEVGLTQEVARLTPFKATMATRSSKRGR</sequence>
<accession>A0A9N8F192</accession>
<dbReference type="AlphaFoldDB" id="A0A9N8F192"/>
<organism evidence="1 2">
    <name type="scientific">Seminavis robusta</name>
    <dbReference type="NCBI Taxonomy" id="568900"/>
    <lineage>
        <taxon>Eukaryota</taxon>
        <taxon>Sar</taxon>
        <taxon>Stramenopiles</taxon>
        <taxon>Ochrophyta</taxon>
        <taxon>Bacillariophyta</taxon>
        <taxon>Bacillariophyceae</taxon>
        <taxon>Bacillariophycidae</taxon>
        <taxon>Naviculales</taxon>
        <taxon>Naviculaceae</taxon>
        <taxon>Seminavis</taxon>
    </lineage>
</organism>
<name>A0A9N8F192_9STRA</name>
<keyword evidence="2" id="KW-1185">Reference proteome</keyword>